<protein>
    <submittedName>
        <fullName evidence="1">Uncharacterized protein</fullName>
    </submittedName>
</protein>
<comment type="caution">
    <text evidence="1">The sequence shown here is derived from an EMBL/GenBank/DDBJ whole genome shotgun (WGS) entry which is preliminary data.</text>
</comment>
<name>A0A9W5B2R8_9HYPH</name>
<evidence type="ECO:0000313" key="2">
    <source>
        <dbReference type="Proteomes" id="UP000191933"/>
    </source>
</evidence>
<dbReference type="RefSeq" id="WP_080823341.1">
    <property type="nucleotide sequence ID" value="NZ_LT009719.1"/>
</dbReference>
<dbReference type="EMBL" id="FBVY01000026">
    <property type="protein sequence ID" value="CUW95029.1"/>
    <property type="molecule type" value="Genomic_DNA"/>
</dbReference>
<accession>A0A9W5B2R8</accession>
<dbReference type="Proteomes" id="UP000191933">
    <property type="component" value="Unassembled WGS sequence"/>
</dbReference>
<reference evidence="1 2" key="1">
    <citation type="submission" date="2016-01" db="EMBL/GenBank/DDBJ databases">
        <authorList>
            <person name="Regsiter A."/>
            <person name="william w."/>
        </authorList>
    </citation>
    <scope>NUCLEOTIDE SEQUENCE [LARGE SCALE GENOMIC DNA]</scope>
    <source>
        <strain evidence="1 2">CFBP 5494</strain>
    </source>
</reference>
<dbReference type="AlphaFoldDB" id="A0A9W5B2R8"/>
<proteinExistence type="predicted"/>
<evidence type="ECO:0000313" key="1">
    <source>
        <dbReference type="EMBL" id="CUW95029.1"/>
    </source>
</evidence>
<gene>
    <name evidence="1" type="ORF">AGR2A_Lc140002</name>
</gene>
<keyword evidence="2" id="KW-1185">Reference proteome</keyword>
<sequence length="99" mass="11037">MKTFTFDVTRRVVVTLDESKFTTKTMTEFNSVITDLGTDEHAYLAHAERIADLFAHGLEDFSPTDFVEGYGLVEAAGIFVNADDDHDYIERVFPKGGVA</sequence>
<organism evidence="1 2">
    <name type="scientific">Agrobacterium genomosp. 2 str. CFBP 5494</name>
    <dbReference type="NCBI Taxonomy" id="1183436"/>
    <lineage>
        <taxon>Bacteria</taxon>
        <taxon>Pseudomonadati</taxon>
        <taxon>Pseudomonadota</taxon>
        <taxon>Alphaproteobacteria</taxon>
        <taxon>Hyphomicrobiales</taxon>
        <taxon>Rhizobiaceae</taxon>
        <taxon>Rhizobium/Agrobacterium group</taxon>
        <taxon>Agrobacterium</taxon>
        <taxon>Agrobacterium tumefaciens complex</taxon>
    </lineage>
</organism>